<organism evidence="18 19">
    <name type="scientific">Calicophoron daubneyi</name>
    <name type="common">Rumen fluke</name>
    <name type="synonym">Paramphistomum daubneyi</name>
    <dbReference type="NCBI Taxonomy" id="300641"/>
    <lineage>
        <taxon>Eukaryota</taxon>
        <taxon>Metazoa</taxon>
        <taxon>Spiralia</taxon>
        <taxon>Lophotrochozoa</taxon>
        <taxon>Platyhelminthes</taxon>
        <taxon>Trematoda</taxon>
        <taxon>Digenea</taxon>
        <taxon>Plagiorchiida</taxon>
        <taxon>Pronocephalata</taxon>
        <taxon>Paramphistomoidea</taxon>
        <taxon>Paramphistomidae</taxon>
        <taxon>Calicophoron</taxon>
    </lineage>
</organism>
<dbReference type="PROSITE" id="PS50001">
    <property type="entry name" value="SH2"/>
    <property type="match status" value="1"/>
</dbReference>
<feature type="compositionally biased region" description="Polar residues" evidence="14">
    <location>
        <begin position="916"/>
        <end position="949"/>
    </location>
</feature>
<keyword evidence="2" id="KW-0597">Phosphoprotein</keyword>
<feature type="domain" description="Protein kinase" evidence="17">
    <location>
        <begin position="275"/>
        <end position="530"/>
    </location>
</feature>
<comment type="similarity">
    <text evidence="13">Belongs to the protein kinase superfamily. Tyr protein kinase family.</text>
</comment>
<feature type="region of interest" description="Disordered" evidence="14">
    <location>
        <begin position="908"/>
        <end position="949"/>
    </location>
</feature>
<proteinExistence type="inferred from homology"/>
<dbReference type="GO" id="GO:0005524">
    <property type="term" value="F:ATP binding"/>
    <property type="evidence" value="ECO:0007669"/>
    <property type="project" value="UniProtKB-UniRule"/>
</dbReference>
<keyword evidence="7 10" id="KW-0727">SH2 domain</keyword>
<dbReference type="InterPro" id="IPR017441">
    <property type="entry name" value="Protein_kinase_ATP_BS"/>
</dbReference>
<dbReference type="PROSITE" id="PS50002">
    <property type="entry name" value="SH3"/>
    <property type="match status" value="1"/>
</dbReference>
<keyword evidence="3 13" id="KW-0808">Transferase</keyword>
<evidence type="ECO:0000256" key="7">
    <source>
        <dbReference type="ARBA" id="ARBA00022999"/>
    </source>
</evidence>
<dbReference type="Gene3D" id="1.10.510.10">
    <property type="entry name" value="Transferase(Phosphotransferase) domain 1"/>
    <property type="match status" value="1"/>
</dbReference>
<evidence type="ECO:0000256" key="4">
    <source>
        <dbReference type="ARBA" id="ARBA00022741"/>
    </source>
</evidence>
<dbReference type="PRINTS" id="PR00401">
    <property type="entry name" value="SH2DOMAIN"/>
</dbReference>
<dbReference type="SMART" id="SM00326">
    <property type="entry name" value="SH3"/>
    <property type="match status" value="1"/>
</dbReference>
<evidence type="ECO:0000256" key="1">
    <source>
        <dbReference type="ARBA" id="ARBA00022443"/>
    </source>
</evidence>
<dbReference type="CDD" id="cd11850">
    <property type="entry name" value="SH3_Abl"/>
    <property type="match status" value="1"/>
</dbReference>
<dbReference type="EC" id="2.7.10.2" evidence="13"/>
<keyword evidence="8 13" id="KW-0829">Tyrosine-protein kinase</keyword>
<dbReference type="Proteomes" id="UP001497525">
    <property type="component" value="Unassembled WGS sequence"/>
</dbReference>
<evidence type="ECO:0000256" key="5">
    <source>
        <dbReference type="ARBA" id="ARBA00022777"/>
    </source>
</evidence>
<sequence>MGGQPSKERQRRPTQAKTESDFAGFTQSNAWCSEPIKGPQQRDPSTPSTFLSDHILIALYDFNPLNTAEAQSQISIEKDDRLRLFGYSADGDWADVECLRTNERGWVPANYTAPVPVIQTAGGVNQGTSITFQQNNSRATSGHGSQASLAGVGLDSEKWYHGAIQRTYAEYLLNSGITGSFLVRESESKPGQLTISLRCEGRIFHYRINRDENNMYYVTESTKFPSVVDLIHHHEKQADGLACTLLYPAAKRDKTTLELQMSPEVDVWEIDRTEIIMKHKLGSGQYGVVYEALWKPYNILVAVKTLKEDVTVRDEFLEEARLMKSLRHPNLVELLGACTREPPYYIITEFMCNGNLLDYLRTHSPDELSPQVLLQMATQVARGMAYLEQHNFIHRDLAARNCLVGNSHTIKVADFGLARCMERDLTYRAHQGAKFPIKWTAPEGLVYNIFSTKSDVWAFGVLLWEIATYGKTPYPGIELQDVYVLLEKGKRMDRPQGCPENVYQLMLQCWQWLPEQRPTFGMIRNQLEAMQKSASIEEQVAQALARVTADKKNESARQPGTESETQLLHTGTVHPPLPPRPPPPRRSTSCDRLLDEDQQSLEPLRSSPASDEGRLDSGVGDSDHCLSNTQPPLYTSNGSTSSNALAPARPKPLLSQTVGSIETRSVSEKAIPSIVSSSSLGRRRAAPRPPRRTTPVKPFGAATDQSEDLMFSSSSTISTEPLDEAPENFPSPPPLPSPSESESLHMSRTRPRPHANFPRPKVPPSVAGIPAVMCTSAIYPSSGAGTIHEFEQPICGPRPNRPAQVTTVQHSLPKNRSALQSPKTPAVSPTMGTGFLKPLQAEQSHLPVAIGKSSLGLKVEPISRFLSHLNCATTTTATDIKSVPPGANNFANRPTGGYVPSAEFHHELRQRLQQQSRDQNVVPNNAGRNLRSSTRTDNSGLTSQNSVQPSDSLISSGFFTIPRLKPSQPSAGSVAVGRSSSDVTASSANPVISDPTYTCSQAVGGAAESAEIYPVPSLIRARQAQKSPKMTTPGVNTGGPSASVGLDHKRLSWTGPQLYRTAEASQTGGWAPRGPRSYLPTIMSTSSTALDGVETGVSEVAPSRQNLEIQLTELAERLARMSAANVSPDSTSACGVEQCIALADHMEACRLDCSAFIDQSMCSARAKFSFRDHYAPLQRLSAMLRSHKESKGLRDLLRSSLNAVRDIIGELNKLSTSEDTDLNNPIEGGSVSGNSNYATHVNSGLSDMAPAVTDSSAVKAKFGATVSS</sequence>
<evidence type="ECO:0000259" key="15">
    <source>
        <dbReference type="PROSITE" id="PS50001"/>
    </source>
</evidence>
<evidence type="ECO:0000256" key="14">
    <source>
        <dbReference type="SAM" id="MobiDB-lite"/>
    </source>
</evidence>
<evidence type="ECO:0000313" key="19">
    <source>
        <dbReference type="Proteomes" id="UP001497525"/>
    </source>
</evidence>
<keyword evidence="4 12" id="KW-0547">Nucleotide-binding</keyword>
<evidence type="ECO:0000256" key="8">
    <source>
        <dbReference type="ARBA" id="ARBA00023137"/>
    </source>
</evidence>
<dbReference type="InterPro" id="IPR001245">
    <property type="entry name" value="Ser-Thr/Tyr_kinase_cat_dom"/>
</dbReference>
<dbReference type="PRINTS" id="PR00109">
    <property type="entry name" value="TYRKINASE"/>
</dbReference>
<dbReference type="InterPro" id="IPR036028">
    <property type="entry name" value="SH3-like_dom_sf"/>
</dbReference>
<dbReference type="FunFam" id="1.10.510.10:FF:000554">
    <property type="entry name" value="Predicted protein"/>
    <property type="match status" value="1"/>
</dbReference>
<feature type="domain" description="SH2" evidence="15">
    <location>
        <begin position="159"/>
        <end position="249"/>
    </location>
</feature>
<dbReference type="InterPro" id="IPR000719">
    <property type="entry name" value="Prot_kinase_dom"/>
</dbReference>
<dbReference type="AlphaFoldDB" id="A0AAV2TLD7"/>
<dbReference type="InterPro" id="IPR001452">
    <property type="entry name" value="SH3_domain"/>
</dbReference>
<dbReference type="Pfam" id="PF00017">
    <property type="entry name" value="SH2"/>
    <property type="match status" value="1"/>
</dbReference>
<comment type="catalytic activity">
    <reaction evidence="9 13">
        <text>L-tyrosyl-[protein] + ATP = O-phospho-L-tyrosyl-[protein] + ADP + H(+)</text>
        <dbReference type="Rhea" id="RHEA:10596"/>
        <dbReference type="Rhea" id="RHEA-COMP:10136"/>
        <dbReference type="Rhea" id="RHEA-COMP:20101"/>
        <dbReference type="ChEBI" id="CHEBI:15378"/>
        <dbReference type="ChEBI" id="CHEBI:30616"/>
        <dbReference type="ChEBI" id="CHEBI:46858"/>
        <dbReference type="ChEBI" id="CHEBI:61978"/>
        <dbReference type="ChEBI" id="CHEBI:456216"/>
        <dbReference type="EC" id="2.7.10.2"/>
    </reaction>
</comment>
<dbReference type="InterPro" id="IPR036860">
    <property type="entry name" value="SH2_dom_sf"/>
</dbReference>
<keyword evidence="5 13" id="KW-0418">Kinase</keyword>
<evidence type="ECO:0000259" key="16">
    <source>
        <dbReference type="PROSITE" id="PS50002"/>
    </source>
</evidence>
<name>A0AAV2TLD7_CALDB</name>
<dbReference type="Pfam" id="PF07714">
    <property type="entry name" value="PK_Tyr_Ser-Thr"/>
    <property type="match status" value="1"/>
</dbReference>
<dbReference type="PROSITE" id="PS50011">
    <property type="entry name" value="PROTEIN_KINASE_DOM"/>
    <property type="match status" value="1"/>
</dbReference>
<dbReference type="InterPro" id="IPR020635">
    <property type="entry name" value="Tyr_kinase_cat_dom"/>
</dbReference>
<feature type="compositionally biased region" description="Pro residues" evidence="14">
    <location>
        <begin position="575"/>
        <end position="585"/>
    </location>
</feature>
<feature type="region of interest" description="Disordered" evidence="14">
    <location>
        <begin position="672"/>
        <end position="764"/>
    </location>
</feature>
<evidence type="ECO:0000256" key="6">
    <source>
        <dbReference type="ARBA" id="ARBA00022840"/>
    </source>
</evidence>
<evidence type="ECO:0000256" key="3">
    <source>
        <dbReference type="ARBA" id="ARBA00022679"/>
    </source>
</evidence>
<dbReference type="PROSITE" id="PS00109">
    <property type="entry name" value="PROTEIN_KINASE_TYR"/>
    <property type="match status" value="1"/>
</dbReference>
<dbReference type="Gene3D" id="3.30.505.10">
    <property type="entry name" value="SH2 domain"/>
    <property type="match status" value="1"/>
</dbReference>
<evidence type="ECO:0000256" key="12">
    <source>
        <dbReference type="PROSITE-ProRule" id="PRU10141"/>
    </source>
</evidence>
<dbReference type="Pfam" id="PF00018">
    <property type="entry name" value="SH3_1"/>
    <property type="match status" value="1"/>
</dbReference>
<dbReference type="InterPro" id="IPR000980">
    <property type="entry name" value="SH2"/>
</dbReference>
<dbReference type="SUPFAM" id="SSF50044">
    <property type="entry name" value="SH3-domain"/>
    <property type="match status" value="1"/>
</dbReference>
<dbReference type="SUPFAM" id="SSF55550">
    <property type="entry name" value="SH2 domain"/>
    <property type="match status" value="1"/>
</dbReference>
<feature type="binding site" evidence="12">
    <location>
        <position position="304"/>
    </location>
    <ligand>
        <name>ATP</name>
        <dbReference type="ChEBI" id="CHEBI:30616"/>
    </ligand>
</feature>
<dbReference type="SMART" id="SM00252">
    <property type="entry name" value="SH2"/>
    <property type="match status" value="1"/>
</dbReference>
<dbReference type="Gene3D" id="3.30.200.20">
    <property type="entry name" value="Phosphorylase Kinase, domain 1"/>
    <property type="match status" value="1"/>
</dbReference>
<feature type="compositionally biased region" description="Polar residues" evidence="14">
    <location>
        <begin position="556"/>
        <end position="569"/>
    </location>
</feature>
<evidence type="ECO:0000256" key="9">
    <source>
        <dbReference type="ARBA" id="ARBA00051245"/>
    </source>
</evidence>
<keyword evidence="6 12" id="KW-0067">ATP-binding</keyword>
<keyword evidence="1 11" id="KW-0728">SH3 domain</keyword>
<dbReference type="InterPro" id="IPR050198">
    <property type="entry name" value="Non-receptor_tyrosine_kinases"/>
</dbReference>
<gene>
    <name evidence="18" type="ORF">CDAUBV1_LOCUS12856</name>
</gene>
<dbReference type="PROSITE" id="PS00107">
    <property type="entry name" value="PROTEIN_KINASE_ATP"/>
    <property type="match status" value="1"/>
</dbReference>
<reference evidence="18" key="1">
    <citation type="submission" date="2024-06" db="EMBL/GenBank/DDBJ databases">
        <authorList>
            <person name="Liu X."/>
            <person name="Lenzi L."/>
            <person name="Haldenby T S."/>
            <person name="Uol C."/>
        </authorList>
    </citation>
    <scope>NUCLEOTIDE SEQUENCE</scope>
</reference>
<dbReference type="EMBL" id="CAXLJL010000489">
    <property type="protein sequence ID" value="CAL5138252.1"/>
    <property type="molecule type" value="Genomic_DNA"/>
</dbReference>
<feature type="compositionally biased region" description="Polar residues" evidence="14">
    <location>
        <begin position="1024"/>
        <end position="1040"/>
    </location>
</feature>
<dbReference type="PANTHER" id="PTHR24418">
    <property type="entry name" value="TYROSINE-PROTEIN KINASE"/>
    <property type="match status" value="1"/>
</dbReference>
<feature type="compositionally biased region" description="Basic residues" evidence="14">
    <location>
        <begin position="681"/>
        <end position="691"/>
    </location>
</feature>
<dbReference type="SUPFAM" id="SSF56112">
    <property type="entry name" value="Protein kinase-like (PK-like)"/>
    <property type="match status" value="1"/>
</dbReference>
<comment type="caution">
    <text evidence="18">The sequence shown here is derived from an EMBL/GenBank/DDBJ whole genome shotgun (WGS) entry which is preliminary data.</text>
</comment>
<evidence type="ECO:0000313" key="18">
    <source>
        <dbReference type="EMBL" id="CAL5138252.1"/>
    </source>
</evidence>
<feature type="compositionally biased region" description="Polar residues" evidence="14">
    <location>
        <begin position="625"/>
        <end position="644"/>
    </location>
</feature>
<feature type="region of interest" description="Disordered" evidence="14">
    <location>
        <begin position="1024"/>
        <end position="1047"/>
    </location>
</feature>
<dbReference type="CDD" id="cd09935">
    <property type="entry name" value="SH2_ABL"/>
    <property type="match status" value="1"/>
</dbReference>
<dbReference type="Gene3D" id="2.30.30.40">
    <property type="entry name" value="SH3 Domains"/>
    <property type="match status" value="1"/>
</dbReference>
<dbReference type="InterPro" id="IPR011009">
    <property type="entry name" value="Kinase-like_dom_sf"/>
</dbReference>
<dbReference type="FunFam" id="3.30.200.20:FF:000037">
    <property type="entry name" value="Tyrosine-protein kinase"/>
    <property type="match status" value="1"/>
</dbReference>
<evidence type="ECO:0000256" key="10">
    <source>
        <dbReference type="PROSITE-ProRule" id="PRU00191"/>
    </source>
</evidence>
<evidence type="ECO:0000259" key="17">
    <source>
        <dbReference type="PROSITE" id="PS50011"/>
    </source>
</evidence>
<dbReference type="InterPro" id="IPR008266">
    <property type="entry name" value="Tyr_kinase_AS"/>
</dbReference>
<feature type="region of interest" description="Disordered" evidence="14">
    <location>
        <begin position="1"/>
        <end position="48"/>
    </location>
</feature>
<feature type="domain" description="SH3" evidence="16">
    <location>
        <begin position="51"/>
        <end position="117"/>
    </location>
</feature>
<evidence type="ECO:0000256" key="13">
    <source>
        <dbReference type="RuleBase" id="RU362096"/>
    </source>
</evidence>
<feature type="region of interest" description="Disordered" evidence="14">
    <location>
        <begin position="547"/>
        <end position="651"/>
    </location>
</feature>
<dbReference type="InterPro" id="IPR035837">
    <property type="entry name" value="ABL_SH2"/>
</dbReference>
<dbReference type="GO" id="GO:0004715">
    <property type="term" value="F:non-membrane spanning protein tyrosine kinase activity"/>
    <property type="evidence" value="ECO:0007669"/>
    <property type="project" value="UniProtKB-EC"/>
</dbReference>
<evidence type="ECO:0000256" key="11">
    <source>
        <dbReference type="PROSITE-ProRule" id="PRU00192"/>
    </source>
</evidence>
<evidence type="ECO:0000256" key="2">
    <source>
        <dbReference type="ARBA" id="ARBA00022553"/>
    </source>
</evidence>
<accession>A0AAV2TLD7</accession>
<dbReference type="SMART" id="SM00219">
    <property type="entry name" value="TyrKc"/>
    <property type="match status" value="1"/>
</dbReference>
<protein>
    <recommendedName>
        <fullName evidence="13">Tyrosine-protein kinase</fullName>
        <ecNumber evidence="13">2.7.10.2</ecNumber>
    </recommendedName>
</protein>